<evidence type="ECO:0000256" key="1">
    <source>
        <dbReference type="SAM" id="MobiDB-lite"/>
    </source>
</evidence>
<sequence>MAMESTMDEQWASRHRRHRPRYRRRRRPSRSKVENKMLVMLIVLLVLTKRHHVEVELYRRSFSHLHDLLVQSRDLNLYAAISTPTNVGVSFRREESIGANCWKWVLVGRQAAYTEPVFVRLAGTSGSTVESGC</sequence>
<organism evidence="2">
    <name type="scientific">Absidia glauca</name>
    <name type="common">Pin mould</name>
    <dbReference type="NCBI Taxonomy" id="4829"/>
    <lineage>
        <taxon>Eukaryota</taxon>
        <taxon>Fungi</taxon>
        <taxon>Fungi incertae sedis</taxon>
        <taxon>Mucoromycota</taxon>
        <taxon>Mucoromycotina</taxon>
        <taxon>Mucoromycetes</taxon>
        <taxon>Mucorales</taxon>
        <taxon>Cunninghamellaceae</taxon>
        <taxon>Absidia</taxon>
    </lineage>
</organism>
<feature type="compositionally biased region" description="Basic residues" evidence="1">
    <location>
        <begin position="13"/>
        <end position="29"/>
    </location>
</feature>
<dbReference type="Proteomes" id="UP000078561">
    <property type="component" value="Unassembled WGS sequence"/>
</dbReference>
<accession>A0A163JSJ7</accession>
<dbReference type="EMBL" id="LT554405">
    <property type="protein sequence ID" value="SAM04546.1"/>
    <property type="molecule type" value="Genomic_DNA"/>
</dbReference>
<feature type="region of interest" description="Disordered" evidence="1">
    <location>
        <begin position="1"/>
        <end position="29"/>
    </location>
</feature>
<protein>
    <submittedName>
        <fullName evidence="2">Uncharacterized protein</fullName>
    </submittedName>
</protein>
<dbReference type="AlphaFoldDB" id="A0A163JSJ7"/>
<proteinExistence type="predicted"/>
<dbReference type="InParanoid" id="A0A163JSJ7"/>
<keyword evidence="3" id="KW-1185">Reference proteome</keyword>
<evidence type="ECO:0000313" key="3">
    <source>
        <dbReference type="Proteomes" id="UP000078561"/>
    </source>
</evidence>
<evidence type="ECO:0000313" key="2">
    <source>
        <dbReference type="EMBL" id="SAM04546.1"/>
    </source>
</evidence>
<gene>
    <name evidence="2" type="primary">ABSGL_10411.1 scaffold 12013</name>
</gene>
<name>A0A163JSJ7_ABSGL</name>
<reference evidence="2" key="1">
    <citation type="submission" date="2016-04" db="EMBL/GenBank/DDBJ databases">
        <authorList>
            <person name="Evans L.H."/>
            <person name="Alamgir A."/>
            <person name="Owens N."/>
            <person name="Weber N.D."/>
            <person name="Virtaneva K."/>
            <person name="Barbian K."/>
            <person name="Babar A."/>
            <person name="Rosenke K."/>
        </authorList>
    </citation>
    <scope>NUCLEOTIDE SEQUENCE [LARGE SCALE GENOMIC DNA]</scope>
    <source>
        <strain evidence="2">CBS 101.48</strain>
    </source>
</reference>